<dbReference type="AlphaFoldDB" id="A0A4R3NB33"/>
<evidence type="ECO:0000256" key="1">
    <source>
        <dbReference type="ARBA" id="ARBA00022679"/>
    </source>
</evidence>
<dbReference type="NCBIfam" id="TIGR00128">
    <property type="entry name" value="fabD"/>
    <property type="match status" value="1"/>
</dbReference>
<accession>A0A4R3NB33</accession>
<name>A0A4R3NB33_9BACI</name>
<evidence type="ECO:0000256" key="3">
    <source>
        <dbReference type="ARBA" id="ARBA00048462"/>
    </source>
</evidence>
<keyword evidence="8" id="KW-1185">Reference proteome</keyword>
<dbReference type="InterPro" id="IPR016036">
    <property type="entry name" value="Malonyl_transacylase_ACP-bd"/>
</dbReference>
<gene>
    <name evidence="7" type="ORF">EDD68_101160</name>
</gene>
<dbReference type="FunFam" id="3.30.70.250:FF:000001">
    <property type="entry name" value="Malonyl CoA-acyl carrier protein transacylase"/>
    <property type="match status" value="1"/>
</dbReference>
<dbReference type="InterPro" id="IPR050858">
    <property type="entry name" value="Mal-CoA-ACP_Trans/PKS_FabD"/>
</dbReference>
<dbReference type="GO" id="GO:0005829">
    <property type="term" value="C:cytosol"/>
    <property type="evidence" value="ECO:0007669"/>
    <property type="project" value="TreeGrafter"/>
</dbReference>
<dbReference type="Gene3D" id="3.40.366.10">
    <property type="entry name" value="Malonyl-Coenzyme A Acyl Carrier Protein, domain 2"/>
    <property type="match status" value="1"/>
</dbReference>
<dbReference type="Proteomes" id="UP000294650">
    <property type="component" value="Unassembled WGS sequence"/>
</dbReference>
<proteinExistence type="inferred from homology"/>
<dbReference type="InterPro" id="IPR001227">
    <property type="entry name" value="Ac_transferase_dom_sf"/>
</dbReference>
<dbReference type="InterPro" id="IPR016035">
    <property type="entry name" value="Acyl_Trfase/lysoPLipase"/>
</dbReference>
<comment type="caution">
    <text evidence="7">The sequence shown here is derived from an EMBL/GenBank/DDBJ whole genome shotgun (WGS) entry which is preliminary data.</text>
</comment>
<dbReference type="SMART" id="SM00827">
    <property type="entry name" value="PKS_AT"/>
    <property type="match status" value="1"/>
</dbReference>
<reference evidence="7 8" key="1">
    <citation type="submission" date="2019-03" db="EMBL/GenBank/DDBJ databases">
        <title>Genomic Encyclopedia of Type Strains, Phase IV (KMG-IV): sequencing the most valuable type-strain genomes for metagenomic binning, comparative biology and taxonomic classification.</title>
        <authorList>
            <person name="Goeker M."/>
        </authorList>
    </citation>
    <scope>NUCLEOTIDE SEQUENCE [LARGE SCALE GENOMIC DNA]</scope>
    <source>
        <strain evidence="7 8">DSM 25894</strain>
    </source>
</reference>
<dbReference type="InterPro" id="IPR024925">
    <property type="entry name" value="Malonyl_CoA-ACP_transAc"/>
</dbReference>
<dbReference type="PIRSF" id="PIRSF000446">
    <property type="entry name" value="Mct"/>
    <property type="match status" value="1"/>
</dbReference>
<evidence type="ECO:0000256" key="2">
    <source>
        <dbReference type="ARBA" id="ARBA00023315"/>
    </source>
</evidence>
<feature type="domain" description="Malonyl-CoA:ACP transacylase (MAT)" evidence="6">
    <location>
        <begin position="7"/>
        <end position="301"/>
    </location>
</feature>
<dbReference type="SUPFAM" id="SSF52151">
    <property type="entry name" value="FabD/lysophospholipase-like"/>
    <property type="match status" value="1"/>
</dbReference>
<keyword evidence="1 4" id="KW-0808">Transferase</keyword>
<feature type="active site" evidence="5">
    <location>
        <position position="201"/>
    </location>
</feature>
<sequence length="311" mass="34079">MKRVAFVYPGQGSQDVGMGKAFYDNNQDVRKFVDEAEDILRVPIKTFMFEGPQDQLTKTEHAQPALLLTSAAITRVLQHEGVKPTMAAGHSLGEYSALVCAGALEPAVALRLVQTRGQLMEEAYPSGKGAMAAVLGLDDGTIEKVAAEVSEKGETVDVANFNCPGQIVISGTKAGVEEASRRLKESGAKRVIPLNVSGPFHSRLMEPASEKFAVHLREAVINRAEIPVYANVTAQPVETPDEIYDLLVKQIYSPVRFSESIEHMMDEVDAFVEVGNGKVLSGLIRKMNRRKKTFAVQDPESLQEFLEWYKG</sequence>
<evidence type="ECO:0000256" key="4">
    <source>
        <dbReference type="PIRNR" id="PIRNR000446"/>
    </source>
</evidence>
<dbReference type="Gene3D" id="3.30.70.250">
    <property type="entry name" value="Malonyl-CoA ACP transacylase, ACP-binding"/>
    <property type="match status" value="1"/>
</dbReference>
<dbReference type="PANTHER" id="PTHR42681">
    <property type="entry name" value="MALONYL-COA-ACYL CARRIER PROTEIN TRANSACYLASE, MITOCHONDRIAL"/>
    <property type="match status" value="1"/>
</dbReference>
<dbReference type="InterPro" id="IPR014043">
    <property type="entry name" value="Acyl_transferase_dom"/>
</dbReference>
<organism evidence="7 8">
    <name type="scientific">Melghiribacillus thermohalophilus</name>
    <dbReference type="NCBI Taxonomy" id="1324956"/>
    <lineage>
        <taxon>Bacteria</taxon>
        <taxon>Bacillati</taxon>
        <taxon>Bacillota</taxon>
        <taxon>Bacilli</taxon>
        <taxon>Bacillales</taxon>
        <taxon>Bacillaceae</taxon>
        <taxon>Melghiribacillus</taxon>
    </lineage>
</organism>
<evidence type="ECO:0000259" key="6">
    <source>
        <dbReference type="SMART" id="SM00827"/>
    </source>
</evidence>
<dbReference type="GO" id="GO:0004314">
    <property type="term" value="F:[acyl-carrier-protein] S-malonyltransferase activity"/>
    <property type="evidence" value="ECO:0007669"/>
    <property type="project" value="UniProtKB-EC"/>
</dbReference>
<keyword evidence="2 4" id="KW-0012">Acyltransferase</keyword>
<feature type="active site" evidence="5">
    <location>
        <position position="91"/>
    </location>
</feature>
<comment type="catalytic activity">
    <reaction evidence="3 4">
        <text>holo-[ACP] + malonyl-CoA = malonyl-[ACP] + CoA</text>
        <dbReference type="Rhea" id="RHEA:41792"/>
        <dbReference type="Rhea" id="RHEA-COMP:9623"/>
        <dbReference type="Rhea" id="RHEA-COMP:9685"/>
        <dbReference type="ChEBI" id="CHEBI:57287"/>
        <dbReference type="ChEBI" id="CHEBI:57384"/>
        <dbReference type="ChEBI" id="CHEBI:64479"/>
        <dbReference type="ChEBI" id="CHEBI:78449"/>
        <dbReference type="EC" id="2.3.1.39"/>
    </reaction>
</comment>
<dbReference type="InterPro" id="IPR004410">
    <property type="entry name" value="Malonyl_CoA-ACP_transAc_FabD"/>
</dbReference>
<dbReference type="OrthoDB" id="9805460at2"/>
<dbReference type="SUPFAM" id="SSF55048">
    <property type="entry name" value="Probable ACP-binding domain of malonyl-CoA ACP transacylase"/>
    <property type="match status" value="1"/>
</dbReference>
<protein>
    <recommendedName>
        <fullName evidence="4">Malonyl CoA-acyl carrier protein transacylase</fullName>
        <ecNumber evidence="4">2.3.1.39</ecNumber>
    </recommendedName>
</protein>
<dbReference type="EC" id="2.3.1.39" evidence="4"/>
<evidence type="ECO:0000313" key="7">
    <source>
        <dbReference type="EMBL" id="TCT26807.1"/>
    </source>
</evidence>
<dbReference type="Pfam" id="PF00698">
    <property type="entry name" value="Acyl_transf_1"/>
    <property type="match status" value="1"/>
</dbReference>
<dbReference type="RefSeq" id="WP_132370164.1">
    <property type="nucleotide sequence ID" value="NZ_SMAN01000001.1"/>
</dbReference>
<evidence type="ECO:0000256" key="5">
    <source>
        <dbReference type="PIRSR" id="PIRSR000446-1"/>
    </source>
</evidence>
<dbReference type="GO" id="GO:0006633">
    <property type="term" value="P:fatty acid biosynthetic process"/>
    <property type="evidence" value="ECO:0007669"/>
    <property type="project" value="TreeGrafter"/>
</dbReference>
<dbReference type="EMBL" id="SMAN01000001">
    <property type="protein sequence ID" value="TCT26807.1"/>
    <property type="molecule type" value="Genomic_DNA"/>
</dbReference>
<evidence type="ECO:0000313" key="8">
    <source>
        <dbReference type="Proteomes" id="UP000294650"/>
    </source>
</evidence>
<dbReference type="PANTHER" id="PTHR42681:SF1">
    <property type="entry name" value="MALONYL-COA-ACYL CARRIER PROTEIN TRANSACYLASE, MITOCHONDRIAL"/>
    <property type="match status" value="1"/>
</dbReference>
<comment type="similarity">
    <text evidence="4">Belongs to the fabD family.</text>
</comment>